<accession>A0A0E9SG08</accession>
<dbReference type="AlphaFoldDB" id="A0A0E9SG08"/>
<reference evidence="2" key="1">
    <citation type="submission" date="2014-11" db="EMBL/GenBank/DDBJ databases">
        <authorList>
            <person name="Amaro Gonzalez C."/>
        </authorList>
    </citation>
    <scope>NUCLEOTIDE SEQUENCE</scope>
</reference>
<dbReference type="EMBL" id="GBXM01068952">
    <property type="protein sequence ID" value="JAH39625.1"/>
    <property type="molecule type" value="Transcribed_RNA"/>
</dbReference>
<feature type="region of interest" description="Disordered" evidence="1">
    <location>
        <begin position="1"/>
        <end position="44"/>
    </location>
</feature>
<evidence type="ECO:0000256" key="1">
    <source>
        <dbReference type="SAM" id="MobiDB-lite"/>
    </source>
</evidence>
<proteinExistence type="predicted"/>
<name>A0A0E9SG08_ANGAN</name>
<organism evidence="2">
    <name type="scientific">Anguilla anguilla</name>
    <name type="common">European freshwater eel</name>
    <name type="synonym">Muraena anguilla</name>
    <dbReference type="NCBI Taxonomy" id="7936"/>
    <lineage>
        <taxon>Eukaryota</taxon>
        <taxon>Metazoa</taxon>
        <taxon>Chordata</taxon>
        <taxon>Craniata</taxon>
        <taxon>Vertebrata</taxon>
        <taxon>Euteleostomi</taxon>
        <taxon>Actinopterygii</taxon>
        <taxon>Neopterygii</taxon>
        <taxon>Teleostei</taxon>
        <taxon>Anguilliformes</taxon>
        <taxon>Anguillidae</taxon>
        <taxon>Anguilla</taxon>
    </lineage>
</organism>
<reference evidence="2" key="2">
    <citation type="journal article" date="2015" name="Fish Shellfish Immunol.">
        <title>Early steps in the European eel (Anguilla anguilla)-Vibrio vulnificus interaction in the gills: Role of the RtxA13 toxin.</title>
        <authorList>
            <person name="Callol A."/>
            <person name="Pajuelo D."/>
            <person name="Ebbesson L."/>
            <person name="Teles M."/>
            <person name="MacKenzie S."/>
            <person name="Amaro C."/>
        </authorList>
    </citation>
    <scope>NUCLEOTIDE SEQUENCE</scope>
</reference>
<sequence length="44" mass="5178">MPQREGTEPRHSSPMSLCRHRKRSKKPWSGGRRWSCCRNTPAKL</sequence>
<evidence type="ECO:0000313" key="2">
    <source>
        <dbReference type="EMBL" id="JAH39625.1"/>
    </source>
</evidence>
<protein>
    <submittedName>
        <fullName evidence="2">Uncharacterized protein</fullName>
    </submittedName>
</protein>
<feature type="compositionally biased region" description="Basic and acidic residues" evidence="1">
    <location>
        <begin position="1"/>
        <end position="11"/>
    </location>
</feature>